<dbReference type="InterPro" id="IPR010259">
    <property type="entry name" value="S8pro/Inhibitor_I9"/>
</dbReference>
<dbReference type="PANTHER" id="PTHR28288">
    <property type="entry name" value="PROTEASE B INHIBITOR 2"/>
    <property type="match status" value="1"/>
</dbReference>
<keyword evidence="2" id="KW-0732">Signal</keyword>
<proteinExistence type="inferred from homology"/>
<dbReference type="Pfam" id="PF05922">
    <property type="entry name" value="Inhibitor_I9"/>
    <property type="match status" value="1"/>
</dbReference>
<evidence type="ECO:0000313" key="5">
    <source>
        <dbReference type="Proteomes" id="UP001479436"/>
    </source>
</evidence>
<keyword evidence="5" id="KW-1185">Reference proteome</keyword>
<organism evidence="4 5">
    <name type="scientific">Basidiobolus ranarum</name>
    <dbReference type="NCBI Taxonomy" id="34480"/>
    <lineage>
        <taxon>Eukaryota</taxon>
        <taxon>Fungi</taxon>
        <taxon>Fungi incertae sedis</taxon>
        <taxon>Zoopagomycota</taxon>
        <taxon>Entomophthoromycotina</taxon>
        <taxon>Basidiobolomycetes</taxon>
        <taxon>Basidiobolales</taxon>
        <taxon>Basidiobolaceae</taxon>
        <taxon>Basidiobolus</taxon>
    </lineage>
</organism>
<dbReference type="InterPro" id="IPR052471">
    <property type="entry name" value="PBI_I9"/>
</dbReference>
<dbReference type="PANTHER" id="PTHR28288:SF2">
    <property type="entry name" value="PROTEASE B INHIBITOR 2"/>
    <property type="match status" value="1"/>
</dbReference>
<feature type="chain" id="PRO_5045953683" description="Inhibitor I9 domain-containing protein" evidence="2">
    <location>
        <begin position="26"/>
        <end position="114"/>
    </location>
</feature>
<reference evidence="4 5" key="1">
    <citation type="submission" date="2023-04" db="EMBL/GenBank/DDBJ databases">
        <title>Genome of Basidiobolus ranarum AG-B5.</title>
        <authorList>
            <person name="Stajich J.E."/>
            <person name="Carter-House D."/>
            <person name="Gryganskyi A."/>
        </authorList>
    </citation>
    <scope>NUCLEOTIDE SEQUENCE [LARGE SCALE GENOMIC DNA]</scope>
    <source>
        <strain evidence="4 5">AG-B5</strain>
    </source>
</reference>
<dbReference type="InterPro" id="IPR037045">
    <property type="entry name" value="S8pro/Inhibitor_I9_sf"/>
</dbReference>
<feature type="domain" description="Inhibitor I9" evidence="3">
    <location>
        <begin position="31"/>
        <end position="98"/>
    </location>
</feature>
<comment type="similarity">
    <text evidence="1">Belongs to the protease inhibitor I9 family.</text>
</comment>
<evidence type="ECO:0000256" key="1">
    <source>
        <dbReference type="ARBA" id="ARBA00038069"/>
    </source>
</evidence>
<name>A0ABR2WYA3_9FUNG</name>
<dbReference type="Proteomes" id="UP001479436">
    <property type="component" value="Unassembled WGS sequence"/>
</dbReference>
<comment type="caution">
    <text evidence="4">The sequence shown here is derived from an EMBL/GenBank/DDBJ whole genome shotgun (WGS) entry which is preliminary data.</text>
</comment>
<sequence>MRLNYHSYLLFLLLFISISWSLVSGDISKAYIVEFKEDTPQKYIDELVAGVVQSGGLIRYRYQTVLRGFSAELTADQLYNLSKVPEISSISPVRLYHLTTPGLNPTALESKSLK</sequence>
<feature type="signal peptide" evidence="2">
    <location>
        <begin position="1"/>
        <end position="25"/>
    </location>
</feature>
<accession>A0ABR2WYA3</accession>
<dbReference type="SUPFAM" id="SSF54897">
    <property type="entry name" value="Protease propeptides/inhibitors"/>
    <property type="match status" value="1"/>
</dbReference>
<dbReference type="EMBL" id="JASJQH010000150">
    <property type="protein sequence ID" value="KAK9766499.1"/>
    <property type="molecule type" value="Genomic_DNA"/>
</dbReference>
<protein>
    <recommendedName>
        <fullName evidence="3">Inhibitor I9 domain-containing protein</fullName>
    </recommendedName>
</protein>
<evidence type="ECO:0000313" key="4">
    <source>
        <dbReference type="EMBL" id="KAK9766499.1"/>
    </source>
</evidence>
<gene>
    <name evidence="4" type="ORF">K7432_004383</name>
</gene>
<evidence type="ECO:0000256" key="2">
    <source>
        <dbReference type="SAM" id="SignalP"/>
    </source>
</evidence>
<dbReference type="Gene3D" id="3.30.70.80">
    <property type="entry name" value="Peptidase S8 propeptide/proteinase inhibitor I9"/>
    <property type="match status" value="1"/>
</dbReference>
<evidence type="ECO:0000259" key="3">
    <source>
        <dbReference type="Pfam" id="PF05922"/>
    </source>
</evidence>